<keyword evidence="3" id="KW-1185">Reference proteome</keyword>
<dbReference type="EMBL" id="JBFOLJ010000062">
    <property type="protein sequence ID" value="KAL2456505.1"/>
    <property type="molecule type" value="Genomic_DNA"/>
</dbReference>
<reference evidence="3" key="1">
    <citation type="submission" date="2024-07" db="EMBL/GenBank/DDBJ databases">
        <title>Two chromosome-level genome assemblies of Korean endemic species Abeliophyllum distichum and Forsythia ovata (Oleaceae).</title>
        <authorList>
            <person name="Jang H."/>
        </authorList>
    </citation>
    <scope>NUCLEOTIDE SEQUENCE [LARGE SCALE GENOMIC DNA]</scope>
</reference>
<feature type="compositionally biased region" description="Basic and acidic residues" evidence="1">
    <location>
        <begin position="93"/>
        <end position="103"/>
    </location>
</feature>
<gene>
    <name evidence="2" type="ORF">Fot_56825</name>
</gene>
<name>A0ABD1NY07_9LAMI</name>
<evidence type="ECO:0000256" key="1">
    <source>
        <dbReference type="SAM" id="MobiDB-lite"/>
    </source>
</evidence>
<feature type="region of interest" description="Disordered" evidence="1">
    <location>
        <begin position="76"/>
        <end position="103"/>
    </location>
</feature>
<protein>
    <submittedName>
        <fullName evidence="2">Uncharacterized protein</fullName>
    </submittedName>
</protein>
<organism evidence="2 3">
    <name type="scientific">Forsythia ovata</name>
    <dbReference type="NCBI Taxonomy" id="205694"/>
    <lineage>
        <taxon>Eukaryota</taxon>
        <taxon>Viridiplantae</taxon>
        <taxon>Streptophyta</taxon>
        <taxon>Embryophyta</taxon>
        <taxon>Tracheophyta</taxon>
        <taxon>Spermatophyta</taxon>
        <taxon>Magnoliopsida</taxon>
        <taxon>eudicotyledons</taxon>
        <taxon>Gunneridae</taxon>
        <taxon>Pentapetalae</taxon>
        <taxon>asterids</taxon>
        <taxon>lamiids</taxon>
        <taxon>Lamiales</taxon>
        <taxon>Oleaceae</taxon>
        <taxon>Forsythieae</taxon>
        <taxon>Forsythia</taxon>
    </lineage>
</organism>
<dbReference type="Proteomes" id="UP001604277">
    <property type="component" value="Unassembled WGS sequence"/>
</dbReference>
<evidence type="ECO:0000313" key="2">
    <source>
        <dbReference type="EMBL" id="KAL2456505.1"/>
    </source>
</evidence>
<evidence type="ECO:0000313" key="3">
    <source>
        <dbReference type="Proteomes" id="UP001604277"/>
    </source>
</evidence>
<dbReference type="AlphaFoldDB" id="A0ABD1NY07"/>
<proteinExistence type="predicted"/>
<comment type="caution">
    <text evidence="2">The sequence shown here is derived from an EMBL/GenBank/DDBJ whole genome shotgun (WGS) entry which is preliminary data.</text>
</comment>
<accession>A0ABD1NY07</accession>
<sequence>MNLKHPFSLPKKHSNLLLLKNSTEEIQAVRAFCVLSAVKKEYLVATPNTLSAPSKDKLTEIKNIQGLQIVKIDHNNFPTEKNRAPADISRAQQESERRLQFSQ</sequence>